<dbReference type="InterPro" id="IPR002711">
    <property type="entry name" value="HNH"/>
</dbReference>
<dbReference type="AlphaFoldDB" id="A0AAP5C8P1"/>
<dbReference type="GO" id="GO:0004519">
    <property type="term" value="F:endonuclease activity"/>
    <property type="evidence" value="ECO:0007669"/>
    <property type="project" value="UniProtKB-KW"/>
</dbReference>
<protein>
    <submittedName>
        <fullName evidence="2">HNH endonuclease signature motif containing protein</fullName>
    </submittedName>
</protein>
<reference evidence="2" key="1">
    <citation type="submission" date="2023-07" db="EMBL/GenBank/DDBJ databases">
        <authorList>
            <person name="Shahid S."/>
            <person name="Akbar M.Y."/>
            <person name="Ajmal W."/>
            <person name="Ansari A."/>
            <person name="Ghazanfar S."/>
        </authorList>
    </citation>
    <scope>NUCLEOTIDE SEQUENCE</scope>
    <source>
        <strain evidence="2">NIGAB</strain>
    </source>
</reference>
<dbReference type="InterPro" id="IPR003615">
    <property type="entry name" value="HNH_nuc"/>
</dbReference>
<dbReference type="GO" id="GO:0003676">
    <property type="term" value="F:nucleic acid binding"/>
    <property type="evidence" value="ECO:0007669"/>
    <property type="project" value="InterPro"/>
</dbReference>
<dbReference type="CDD" id="cd00085">
    <property type="entry name" value="HNHc"/>
    <property type="match status" value="1"/>
</dbReference>
<sequence length="345" mass="38263">MNEAKQSSLDDPIAIFSQAISELSARQSFNLPAKLRQQLRSMQTSCPICACDFSQQSSIVVAQIVPIEHGGPNDFSNCFLCCERCNRKRGTSDLLSLGEPFCSPTASPPVPSHGRALGFSPTDLVQRRLELLARSANHWTPHTRNSMKCTVLRHLAKRWAEPRFRAFAHHSSDLALIGFARRSGDAESLGVAKVLTKFQGASAALMDDDVSVYQVDPGRFLPLIWALIELNALVMPVRVPGKGAHAFGSEWQDFWPDHVRSVAALRSRLRSGHASNFGELARCPDASRVLSDRPDAVRKRRNSAARVERNRSQRLALYHQKRIEEASQDSAYAVLEARLLSLQPS</sequence>
<evidence type="ECO:0000259" key="1">
    <source>
        <dbReference type="SMART" id="SM00507"/>
    </source>
</evidence>
<organism evidence="2 3">
    <name type="scientific">Stenotrophomonas geniculata</name>
    <dbReference type="NCBI Taxonomy" id="86188"/>
    <lineage>
        <taxon>Bacteria</taxon>
        <taxon>Pseudomonadati</taxon>
        <taxon>Pseudomonadota</taxon>
        <taxon>Gammaproteobacteria</taxon>
        <taxon>Lysobacterales</taxon>
        <taxon>Lysobacteraceae</taxon>
        <taxon>Stenotrophomonas</taxon>
    </lineage>
</organism>
<dbReference type="Gene3D" id="1.10.30.50">
    <property type="match status" value="1"/>
</dbReference>
<dbReference type="Proteomes" id="UP001240529">
    <property type="component" value="Unassembled WGS sequence"/>
</dbReference>
<dbReference type="EMBL" id="JAVIAC010000007">
    <property type="protein sequence ID" value="MDQ7953107.1"/>
    <property type="molecule type" value="Genomic_DNA"/>
</dbReference>
<keyword evidence="2" id="KW-0540">Nuclease</keyword>
<evidence type="ECO:0000313" key="2">
    <source>
        <dbReference type="EMBL" id="MDQ7953107.1"/>
    </source>
</evidence>
<dbReference type="SMART" id="SM00507">
    <property type="entry name" value="HNHc"/>
    <property type="match status" value="1"/>
</dbReference>
<keyword evidence="2" id="KW-0255">Endonuclease</keyword>
<gene>
    <name evidence="2" type="ORF">Q0031_15095</name>
</gene>
<comment type="caution">
    <text evidence="2">The sequence shown here is derived from an EMBL/GenBank/DDBJ whole genome shotgun (WGS) entry which is preliminary data.</text>
</comment>
<dbReference type="RefSeq" id="WP_305730473.1">
    <property type="nucleotide sequence ID" value="NZ_JAUZEA010000007.1"/>
</dbReference>
<dbReference type="Pfam" id="PF01844">
    <property type="entry name" value="HNH"/>
    <property type="match status" value="1"/>
</dbReference>
<dbReference type="GO" id="GO:0008270">
    <property type="term" value="F:zinc ion binding"/>
    <property type="evidence" value="ECO:0007669"/>
    <property type="project" value="InterPro"/>
</dbReference>
<feature type="domain" description="HNH nuclease" evidence="1">
    <location>
        <begin position="34"/>
        <end position="87"/>
    </location>
</feature>
<name>A0AAP5C8P1_9GAMM</name>
<accession>A0AAP5C8P1</accession>
<proteinExistence type="predicted"/>
<evidence type="ECO:0000313" key="3">
    <source>
        <dbReference type="Proteomes" id="UP001240529"/>
    </source>
</evidence>
<keyword evidence="2" id="KW-0378">Hydrolase</keyword>